<evidence type="ECO:0000256" key="2">
    <source>
        <dbReference type="ARBA" id="ARBA00022475"/>
    </source>
</evidence>
<dbReference type="InterPro" id="IPR032818">
    <property type="entry name" value="DedA-like"/>
</dbReference>
<sequence length="205" mass="23103">MDFSSYQGFLSSMAPFLLYIFMGVVIFLETGVLIAFFIPGDSLLFFAGLVAASTNNVNILLLVTVIFLAAFMGDQIGFALGRTVGRSYLEKSNRPGFIKMIARAERFYSRYGWWSVVFARFYPWIRTFVPPIAGISKMNYCRFLTANALGAFAWGVGMTLLGYYALQFPWIKENSKLIAAFFIVLSLVSGFVNYLRLRRSPQSKS</sequence>
<dbReference type="InterPro" id="IPR032816">
    <property type="entry name" value="VTT_dom"/>
</dbReference>
<organism evidence="8">
    <name type="scientific">freshwater metagenome</name>
    <dbReference type="NCBI Taxonomy" id="449393"/>
    <lineage>
        <taxon>unclassified sequences</taxon>
        <taxon>metagenomes</taxon>
        <taxon>ecological metagenomes</taxon>
    </lineage>
</organism>
<gene>
    <name evidence="8" type="ORF">UFOPK1852_00139</name>
</gene>
<feature type="transmembrane region" description="Helical" evidence="6">
    <location>
        <begin position="44"/>
        <end position="72"/>
    </location>
</feature>
<keyword evidence="4 6" id="KW-1133">Transmembrane helix</keyword>
<evidence type="ECO:0000256" key="5">
    <source>
        <dbReference type="ARBA" id="ARBA00023136"/>
    </source>
</evidence>
<accession>A0A6J6GLE0</accession>
<dbReference type="PANTHER" id="PTHR30353">
    <property type="entry name" value="INNER MEMBRANE PROTEIN DEDA-RELATED"/>
    <property type="match status" value="1"/>
</dbReference>
<keyword evidence="2" id="KW-1003">Cell membrane</keyword>
<keyword evidence="3 6" id="KW-0812">Transmembrane</keyword>
<evidence type="ECO:0000256" key="6">
    <source>
        <dbReference type="SAM" id="Phobius"/>
    </source>
</evidence>
<name>A0A6J6GLE0_9ZZZZ</name>
<evidence type="ECO:0000256" key="4">
    <source>
        <dbReference type="ARBA" id="ARBA00022989"/>
    </source>
</evidence>
<dbReference type="AlphaFoldDB" id="A0A6J6GLE0"/>
<reference evidence="8" key="1">
    <citation type="submission" date="2020-05" db="EMBL/GenBank/DDBJ databases">
        <authorList>
            <person name="Chiriac C."/>
            <person name="Salcher M."/>
            <person name="Ghai R."/>
            <person name="Kavagutti S V."/>
        </authorList>
    </citation>
    <scope>NUCLEOTIDE SEQUENCE</scope>
</reference>
<protein>
    <submittedName>
        <fullName evidence="8">Unannotated protein</fullName>
    </submittedName>
</protein>
<feature type="transmembrane region" description="Helical" evidence="6">
    <location>
        <begin position="143"/>
        <end position="165"/>
    </location>
</feature>
<feature type="transmembrane region" description="Helical" evidence="6">
    <location>
        <begin position="16"/>
        <end position="38"/>
    </location>
</feature>
<comment type="subcellular location">
    <subcellularLocation>
        <location evidence="1">Cell membrane</location>
        <topology evidence="1">Multi-pass membrane protein</topology>
    </subcellularLocation>
</comment>
<dbReference type="GO" id="GO:0005886">
    <property type="term" value="C:plasma membrane"/>
    <property type="evidence" value="ECO:0007669"/>
    <property type="project" value="UniProtKB-SubCell"/>
</dbReference>
<proteinExistence type="predicted"/>
<evidence type="ECO:0000259" key="7">
    <source>
        <dbReference type="Pfam" id="PF09335"/>
    </source>
</evidence>
<evidence type="ECO:0000256" key="3">
    <source>
        <dbReference type="ARBA" id="ARBA00022692"/>
    </source>
</evidence>
<evidence type="ECO:0000313" key="8">
    <source>
        <dbReference type="EMBL" id="CAB4602162.1"/>
    </source>
</evidence>
<evidence type="ECO:0000256" key="1">
    <source>
        <dbReference type="ARBA" id="ARBA00004651"/>
    </source>
</evidence>
<keyword evidence="5 6" id="KW-0472">Membrane</keyword>
<dbReference type="PANTHER" id="PTHR30353:SF0">
    <property type="entry name" value="TRANSMEMBRANE PROTEIN"/>
    <property type="match status" value="1"/>
</dbReference>
<feature type="domain" description="VTT" evidence="7">
    <location>
        <begin position="38"/>
        <end position="163"/>
    </location>
</feature>
<dbReference type="Pfam" id="PF09335">
    <property type="entry name" value="VTT_dom"/>
    <property type="match status" value="1"/>
</dbReference>
<feature type="transmembrane region" description="Helical" evidence="6">
    <location>
        <begin position="177"/>
        <end position="195"/>
    </location>
</feature>
<dbReference type="EMBL" id="CAEZUS010000011">
    <property type="protein sequence ID" value="CAB4602162.1"/>
    <property type="molecule type" value="Genomic_DNA"/>
</dbReference>